<name>A0A5B8KYU9_9HYPH</name>
<dbReference type="Pfam" id="PF05071">
    <property type="entry name" value="NDUFA12"/>
    <property type="match status" value="1"/>
</dbReference>
<dbReference type="OrthoDB" id="9795340at2"/>
<dbReference type="NCBIfam" id="NF006040">
    <property type="entry name" value="PRK08183.1"/>
    <property type="match status" value="1"/>
</dbReference>
<dbReference type="PANTHER" id="PTHR12910:SF2">
    <property type="entry name" value="NADH DEHYDROGENASE [UBIQUINONE] 1 ALPHA SUBCOMPLEX SUBUNIT 12"/>
    <property type="match status" value="1"/>
</dbReference>
<evidence type="ECO:0000313" key="3">
    <source>
        <dbReference type="Proteomes" id="UP000321389"/>
    </source>
</evidence>
<keyword evidence="3" id="KW-1185">Reference proteome</keyword>
<dbReference type="InterPro" id="IPR007763">
    <property type="entry name" value="NDUFA12"/>
</dbReference>
<feature type="region of interest" description="Disordered" evidence="1">
    <location>
        <begin position="97"/>
        <end position="132"/>
    </location>
</feature>
<accession>A0A5B8KYU9</accession>
<dbReference type="GO" id="GO:0045271">
    <property type="term" value="C:respiratory chain complex I"/>
    <property type="evidence" value="ECO:0007669"/>
    <property type="project" value="InterPro"/>
</dbReference>
<protein>
    <submittedName>
        <fullName evidence="2">NADH:ubiquinone oxidoreductase subunit NDUFA12</fullName>
    </submittedName>
</protein>
<dbReference type="KEGG" id="niy:FQ775_10770"/>
<evidence type="ECO:0000256" key="1">
    <source>
        <dbReference type="SAM" id="MobiDB-lite"/>
    </source>
</evidence>
<reference evidence="2" key="1">
    <citation type="submission" date="2020-04" db="EMBL/GenBank/DDBJ databases">
        <title>Nitratireductor sp. nov. isolated from mangrove soil.</title>
        <authorList>
            <person name="Ye Y."/>
        </authorList>
    </citation>
    <scope>NUCLEOTIDE SEQUENCE</scope>
    <source>
        <strain evidence="2">SY7</strain>
    </source>
</reference>
<dbReference type="PANTHER" id="PTHR12910">
    <property type="entry name" value="NADH-UBIQUINONE OXIDOREDUCTASE SUBUNIT B17.2"/>
    <property type="match status" value="1"/>
</dbReference>
<dbReference type="RefSeq" id="WP_146299470.1">
    <property type="nucleotide sequence ID" value="NZ_CP042301.2"/>
</dbReference>
<dbReference type="AlphaFoldDB" id="A0A5B8KYU9"/>
<gene>
    <name evidence="2" type="ORF">FQ775_10770</name>
</gene>
<dbReference type="GO" id="GO:0006979">
    <property type="term" value="P:response to oxidative stress"/>
    <property type="evidence" value="ECO:0007669"/>
    <property type="project" value="TreeGrafter"/>
</dbReference>
<proteinExistence type="predicted"/>
<sequence>MKNLLLQIFTWWHGQTLGTRFHTWRKGSLVGEDEFGNRYYQGGKDSEGRTRRWVIYNGLVEASRIPSGWHGWMHYRTDTPPSKEDYNAREWQKPHVPNLTGTAQAYRPKGSLLSPGERPAVTGDYDAWTPGG</sequence>
<evidence type="ECO:0000313" key="2">
    <source>
        <dbReference type="EMBL" id="QDZ00825.1"/>
    </source>
</evidence>
<organism evidence="2 3">
    <name type="scientific">Nitratireductor mangrovi</name>
    <dbReference type="NCBI Taxonomy" id="2599600"/>
    <lineage>
        <taxon>Bacteria</taxon>
        <taxon>Pseudomonadati</taxon>
        <taxon>Pseudomonadota</taxon>
        <taxon>Alphaproteobacteria</taxon>
        <taxon>Hyphomicrobiales</taxon>
        <taxon>Phyllobacteriaceae</taxon>
        <taxon>Nitratireductor</taxon>
    </lineage>
</organism>
<dbReference type="EMBL" id="CP042301">
    <property type="protein sequence ID" value="QDZ00825.1"/>
    <property type="molecule type" value="Genomic_DNA"/>
</dbReference>
<dbReference type="Proteomes" id="UP000321389">
    <property type="component" value="Chromosome"/>
</dbReference>